<keyword evidence="2" id="KW-1185">Reference proteome</keyword>
<gene>
    <name evidence="1" type="ORF">AYI68_g8407</name>
</gene>
<sequence>MFEMTSCTYETNLRLAIGLFPFGPFVKPVFLNEPVRVYYPKLNINLIGTDNKNKAVIYQWSNLINVQVLLHETVRFGGRYPVEAILEDLGPLEKIS</sequence>
<protein>
    <submittedName>
        <fullName evidence="1">Uncharacterized protein</fullName>
    </submittedName>
</protein>
<dbReference type="EMBL" id="LSSL01007797">
    <property type="protein sequence ID" value="OLY77563.1"/>
    <property type="molecule type" value="Genomic_DNA"/>
</dbReference>
<organism evidence="1 2">
    <name type="scientific">Smittium mucronatum</name>
    <dbReference type="NCBI Taxonomy" id="133383"/>
    <lineage>
        <taxon>Eukaryota</taxon>
        <taxon>Fungi</taxon>
        <taxon>Fungi incertae sedis</taxon>
        <taxon>Zoopagomycota</taxon>
        <taxon>Kickxellomycotina</taxon>
        <taxon>Harpellomycetes</taxon>
        <taxon>Harpellales</taxon>
        <taxon>Legeriomycetaceae</taxon>
        <taxon>Smittium</taxon>
    </lineage>
</organism>
<name>A0A1R0GKX4_9FUNG</name>
<dbReference type="AlphaFoldDB" id="A0A1R0GKX4"/>
<evidence type="ECO:0000313" key="1">
    <source>
        <dbReference type="EMBL" id="OLY77563.1"/>
    </source>
</evidence>
<reference evidence="1 2" key="1">
    <citation type="journal article" date="2016" name="Mol. Biol. Evol.">
        <title>Genome-Wide Survey of Gut Fungi (Harpellales) Reveals the First Horizontally Transferred Ubiquitin Gene from a Mosquito Host.</title>
        <authorList>
            <person name="Wang Y."/>
            <person name="White M.M."/>
            <person name="Kvist S."/>
            <person name="Moncalvo J.M."/>
        </authorList>
    </citation>
    <scope>NUCLEOTIDE SEQUENCE [LARGE SCALE GENOMIC DNA]</scope>
    <source>
        <strain evidence="1 2">ALG-7-W6</strain>
    </source>
</reference>
<evidence type="ECO:0000313" key="2">
    <source>
        <dbReference type="Proteomes" id="UP000187455"/>
    </source>
</evidence>
<comment type="caution">
    <text evidence="1">The sequence shown here is derived from an EMBL/GenBank/DDBJ whole genome shotgun (WGS) entry which is preliminary data.</text>
</comment>
<dbReference type="Proteomes" id="UP000187455">
    <property type="component" value="Unassembled WGS sequence"/>
</dbReference>
<accession>A0A1R0GKX4</accession>
<dbReference type="OrthoDB" id="5276050at2759"/>
<proteinExistence type="predicted"/>